<keyword evidence="1" id="KW-0472">Membrane</keyword>
<evidence type="ECO:0000256" key="1">
    <source>
        <dbReference type="SAM" id="Phobius"/>
    </source>
</evidence>
<feature type="transmembrane region" description="Helical" evidence="1">
    <location>
        <begin position="34"/>
        <end position="51"/>
    </location>
</feature>
<proteinExistence type="predicted"/>
<name>A0A1J5P1W0_9ZZZZ</name>
<reference evidence="2" key="1">
    <citation type="submission" date="2016-10" db="EMBL/GenBank/DDBJ databases">
        <title>Sequence of Gallionella enrichment culture.</title>
        <authorList>
            <person name="Poehlein A."/>
            <person name="Muehling M."/>
            <person name="Daniel R."/>
        </authorList>
    </citation>
    <scope>NUCLEOTIDE SEQUENCE</scope>
</reference>
<protein>
    <submittedName>
        <fullName evidence="2">Uncharacterized protein</fullName>
    </submittedName>
</protein>
<keyword evidence="1" id="KW-0812">Transmembrane</keyword>
<dbReference type="AlphaFoldDB" id="A0A1J5P1W0"/>
<dbReference type="EMBL" id="MLJW01007589">
    <property type="protein sequence ID" value="OIQ65102.1"/>
    <property type="molecule type" value="Genomic_DNA"/>
</dbReference>
<comment type="caution">
    <text evidence="2">The sequence shown here is derived from an EMBL/GenBank/DDBJ whole genome shotgun (WGS) entry which is preliminary data.</text>
</comment>
<sequence length="52" mass="5163">MKIISALGAIAGGFLFVPKGVVVAMTIWAVSKVSPLLAIGLLAGTLILGGAR</sequence>
<gene>
    <name evidence="2" type="ORF">GALL_533410</name>
</gene>
<accession>A0A1J5P1W0</accession>
<keyword evidence="1" id="KW-1133">Transmembrane helix</keyword>
<organism evidence="2">
    <name type="scientific">mine drainage metagenome</name>
    <dbReference type="NCBI Taxonomy" id="410659"/>
    <lineage>
        <taxon>unclassified sequences</taxon>
        <taxon>metagenomes</taxon>
        <taxon>ecological metagenomes</taxon>
    </lineage>
</organism>
<evidence type="ECO:0000313" key="2">
    <source>
        <dbReference type="EMBL" id="OIQ65102.1"/>
    </source>
</evidence>